<dbReference type="Proteomes" id="UP001293593">
    <property type="component" value="Unassembled WGS sequence"/>
</dbReference>
<accession>A0AAE1JY74</accession>
<comment type="caution">
    <text evidence="2">The sequence shown here is derived from an EMBL/GenBank/DDBJ whole genome shotgun (WGS) entry which is preliminary data.</text>
</comment>
<feature type="signal peptide" evidence="1">
    <location>
        <begin position="1"/>
        <end position="15"/>
    </location>
</feature>
<keyword evidence="3" id="KW-1185">Reference proteome</keyword>
<keyword evidence="1" id="KW-0732">Signal</keyword>
<dbReference type="InterPro" id="IPR044971">
    <property type="entry name" value="SEP2"/>
</dbReference>
<evidence type="ECO:0000313" key="3">
    <source>
        <dbReference type="Proteomes" id="UP001293593"/>
    </source>
</evidence>
<sequence length="190" mass="21522">MRWFLLRFDSLFSLFQIPHQTTIIVLQPQLCNLRSYGSDWSGSLIRTGKDGVDGGADDDVSTFFATLFEYIENSQRSHDFEIISGRLAMMVFAGTVTMEIVTGNSVFWKMEVEGIVEAERVCLGAVDFAAMFAWFSSARNRVGKMFKIGCNSFIDSVIDQIVDTLFYESELSDWSVELWCCLRILSVLVV</sequence>
<proteinExistence type="predicted"/>
<evidence type="ECO:0000256" key="1">
    <source>
        <dbReference type="SAM" id="SignalP"/>
    </source>
</evidence>
<dbReference type="PANTHER" id="PTHR36490:SF1">
    <property type="entry name" value="STRESS ENHANCED PROTEIN 2, CHLOROPLASTIC"/>
    <property type="match status" value="1"/>
</dbReference>
<name>A0AAE1JY74_9FABA</name>
<gene>
    <name evidence="2" type="ORF">QN277_019194</name>
</gene>
<dbReference type="GO" id="GO:0071486">
    <property type="term" value="P:cellular response to high light intensity"/>
    <property type="evidence" value="ECO:0007669"/>
    <property type="project" value="InterPro"/>
</dbReference>
<dbReference type="PANTHER" id="PTHR36490">
    <property type="entry name" value="STRESS ENHANCED PROTEIN 2, CHLOROPLASTIC"/>
    <property type="match status" value="1"/>
</dbReference>
<dbReference type="AlphaFoldDB" id="A0AAE1JY74"/>
<dbReference type="EMBL" id="JAWXYG010000004">
    <property type="protein sequence ID" value="KAK4276224.1"/>
    <property type="molecule type" value="Genomic_DNA"/>
</dbReference>
<dbReference type="SUPFAM" id="SSF103511">
    <property type="entry name" value="Chlorophyll a-b binding protein"/>
    <property type="match status" value="1"/>
</dbReference>
<reference evidence="2" key="1">
    <citation type="submission" date="2023-10" db="EMBL/GenBank/DDBJ databases">
        <title>Chromosome-level genome of the transformable northern wattle, Acacia crassicarpa.</title>
        <authorList>
            <person name="Massaro I."/>
            <person name="Sinha N.R."/>
            <person name="Poethig S."/>
            <person name="Leichty A.R."/>
        </authorList>
    </citation>
    <scope>NUCLEOTIDE SEQUENCE</scope>
    <source>
        <strain evidence="2">Acra3RX</strain>
        <tissue evidence="2">Leaf</tissue>
    </source>
</reference>
<evidence type="ECO:0000313" key="2">
    <source>
        <dbReference type="EMBL" id="KAK4276224.1"/>
    </source>
</evidence>
<organism evidence="2 3">
    <name type="scientific">Acacia crassicarpa</name>
    <name type="common">northern wattle</name>
    <dbReference type="NCBI Taxonomy" id="499986"/>
    <lineage>
        <taxon>Eukaryota</taxon>
        <taxon>Viridiplantae</taxon>
        <taxon>Streptophyta</taxon>
        <taxon>Embryophyta</taxon>
        <taxon>Tracheophyta</taxon>
        <taxon>Spermatophyta</taxon>
        <taxon>Magnoliopsida</taxon>
        <taxon>eudicotyledons</taxon>
        <taxon>Gunneridae</taxon>
        <taxon>Pentapetalae</taxon>
        <taxon>rosids</taxon>
        <taxon>fabids</taxon>
        <taxon>Fabales</taxon>
        <taxon>Fabaceae</taxon>
        <taxon>Caesalpinioideae</taxon>
        <taxon>mimosoid clade</taxon>
        <taxon>Acacieae</taxon>
        <taxon>Acacia</taxon>
    </lineage>
</organism>
<protein>
    <submittedName>
        <fullName evidence="2">Uncharacterized protein</fullName>
    </submittedName>
</protein>
<feature type="chain" id="PRO_5042184525" evidence="1">
    <location>
        <begin position="16"/>
        <end position="190"/>
    </location>
</feature>